<dbReference type="AlphaFoldDB" id="A0A8S8ZXL4"/>
<proteinExistence type="predicted"/>
<evidence type="ECO:0000313" key="3">
    <source>
        <dbReference type="Proteomes" id="UP000433876"/>
    </source>
</evidence>
<reference evidence="2 3" key="1">
    <citation type="submission" date="2017-07" db="EMBL/GenBank/DDBJ databases">
        <title>Genome sequence of the Sordaria macrospora wild type strain R19027.</title>
        <authorList>
            <person name="Nowrousian M."/>
            <person name="Teichert I."/>
            <person name="Kueck U."/>
        </authorList>
    </citation>
    <scope>NUCLEOTIDE SEQUENCE [LARGE SCALE GENOMIC DNA]</scope>
    <source>
        <strain evidence="2 3">R19027</strain>
        <tissue evidence="2">Mycelium</tissue>
    </source>
</reference>
<gene>
    <name evidence="2" type="ORF">SMACR_09379</name>
</gene>
<feature type="compositionally biased region" description="Basic and acidic residues" evidence="1">
    <location>
        <begin position="103"/>
        <end position="118"/>
    </location>
</feature>
<evidence type="ECO:0000313" key="2">
    <source>
        <dbReference type="EMBL" id="KAA8632975.1"/>
    </source>
</evidence>
<comment type="caution">
    <text evidence="2">The sequence shown here is derived from an EMBL/GenBank/DDBJ whole genome shotgun (WGS) entry which is preliminary data.</text>
</comment>
<dbReference type="VEuPathDB" id="FungiDB:SMAC_09379"/>
<feature type="compositionally biased region" description="Polar residues" evidence="1">
    <location>
        <begin position="119"/>
        <end position="132"/>
    </location>
</feature>
<organism evidence="2 3">
    <name type="scientific">Sordaria macrospora</name>
    <dbReference type="NCBI Taxonomy" id="5147"/>
    <lineage>
        <taxon>Eukaryota</taxon>
        <taxon>Fungi</taxon>
        <taxon>Dikarya</taxon>
        <taxon>Ascomycota</taxon>
        <taxon>Pezizomycotina</taxon>
        <taxon>Sordariomycetes</taxon>
        <taxon>Sordariomycetidae</taxon>
        <taxon>Sordariales</taxon>
        <taxon>Sordariaceae</taxon>
        <taxon>Sordaria</taxon>
    </lineage>
</organism>
<feature type="region of interest" description="Disordered" evidence="1">
    <location>
        <begin position="47"/>
        <end position="77"/>
    </location>
</feature>
<feature type="region of interest" description="Disordered" evidence="1">
    <location>
        <begin position="91"/>
        <end position="180"/>
    </location>
</feature>
<evidence type="ECO:0000256" key="1">
    <source>
        <dbReference type="SAM" id="MobiDB-lite"/>
    </source>
</evidence>
<name>A0A8S8ZXL4_SORMA</name>
<dbReference type="Proteomes" id="UP000433876">
    <property type="component" value="Unassembled WGS sequence"/>
</dbReference>
<feature type="compositionally biased region" description="Low complexity" evidence="1">
    <location>
        <begin position="159"/>
        <end position="180"/>
    </location>
</feature>
<sequence length="180" mass="20030">MEHSEATSPMRQRVGISVVNFSAPQTKRMQEESLGFTTLKKMLRMCPDEKRTADTPAPARQAMEENSPRNIKATLDPALWNDSTRAVYEHLKSRAEDLEDASIDNKDGPSTSKKDSSKSENPSKNGIRNNIFETLLGRIHSTLKQLHGQEEQEKREQPCSEPSSSPLSSLSSSRLSSPCS</sequence>
<accession>A0A8S8ZXL4</accession>
<protein>
    <submittedName>
        <fullName evidence="2">Uncharacterized protein</fullName>
    </submittedName>
</protein>
<feature type="compositionally biased region" description="Basic and acidic residues" evidence="1">
    <location>
        <begin position="147"/>
        <end position="158"/>
    </location>
</feature>
<dbReference type="EMBL" id="NMPR01000045">
    <property type="protein sequence ID" value="KAA8632975.1"/>
    <property type="molecule type" value="Genomic_DNA"/>
</dbReference>